<evidence type="ECO:0000313" key="2">
    <source>
        <dbReference type="Proteomes" id="UP000178735"/>
    </source>
</evidence>
<comment type="caution">
    <text evidence="1">The sequence shown here is derived from an EMBL/GenBank/DDBJ whole genome shotgun (WGS) entry which is preliminary data.</text>
</comment>
<dbReference type="EMBL" id="MGFH01000018">
    <property type="protein sequence ID" value="OGM08330.1"/>
    <property type="molecule type" value="Genomic_DNA"/>
</dbReference>
<protein>
    <recommendedName>
        <fullName evidence="3">HEAT repeat domain-containing protein</fullName>
    </recommendedName>
</protein>
<sequence length="77" mass="8509">MRNNLTNGLDLNVDFYITALEKGDKITRSFAAELLGEIGDKKALEPLKKALTDAEEIVRVYARKSLSKLDKPTAKAS</sequence>
<dbReference type="Pfam" id="PF13646">
    <property type="entry name" value="HEAT_2"/>
    <property type="match status" value="1"/>
</dbReference>
<dbReference type="Gene3D" id="1.25.10.10">
    <property type="entry name" value="Leucine-rich Repeat Variant"/>
    <property type="match status" value="1"/>
</dbReference>
<dbReference type="InterPro" id="IPR011989">
    <property type="entry name" value="ARM-like"/>
</dbReference>
<reference evidence="1 2" key="1">
    <citation type="journal article" date="2016" name="Nat. Commun.">
        <title>Thousands of microbial genomes shed light on interconnected biogeochemical processes in an aquifer system.</title>
        <authorList>
            <person name="Anantharaman K."/>
            <person name="Brown C.T."/>
            <person name="Hug L.A."/>
            <person name="Sharon I."/>
            <person name="Castelle C.J."/>
            <person name="Probst A.J."/>
            <person name="Thomas B.C."/>
            <person name="Singh A."/>
            <person name="Wilkins M.J."/>
            <person name="Karaoz U."/>
            <person name="Brodie E.L."/>
            <person name="Williams K.H."/>
            <person name="Hubbard S.S."/>
            <person name="Banfield J.F."/>
        </authorList>
    </citation>
    <scope>NUCLEOTIDE SEQUENCE [LARGE SCALE GENOMIC DNA]</scope>
</reference>
<evidence type="ECO:0000313" key="1">
    <source>
        <dbReference type="EMBL" id="OGM08330.1"/>
    </source>
</evidence>
<evidence type="ECO:0008006" key="3">
    <source>
        <dbReference type="Google" id="ProtNLM"/>
    </source>
</evidence>
<accession>A0A1F7WZV1</accession>
<dbReference type="Proteomes" id="UP000178735">
    <property type="component" value="Unassembled WGS sequence"/>
</dbReference>
<dbReference type="SUPFAM" id="SSF48371">
    <property type="entry name" value="ARM repeat"/>
    <property type="match status" value="1"/>
</dbReference>
<dbReference type="InterPro" id="IPR016024">
    <property type="entry name" value="ARM-type_fold"/>
</dbReference>
<dbReference type="AlphaFoldDB" id="A0A1F7WZV1"/>
<gene>
    <name evidence="1" type="ORF">A2008_10550</name>
</gene>
<proteinExistence type="predicted"/>
<organism evidence="1 2">
    <name type="scientific">Candidatus Wallbacteria bacterium GWC2_49_35</name>
    <dbReference type="NCBI Taxonomy" id="1817813"/>
    <lineage>
        <taxon>Bacteria</taxon>
        <taxon>Candidatus Walliibacteriota</taxon>
    </lineage>
</organism>
<name>A0A1F7WZV1_9BACT</name>